<keyword evidence="2" id="KW-1185">Reference proteome</keyword>
<dbReference type="EMBL" id="BSPX01000146">
    <property type="protein sequence ID" value="GLT24750.1"/>
    <property type="molecule type" value="Genomic_DNA"/>
</dbReference>
<gene>
    <name evidence="1" type="ORF">GCM10007933_42460</name>
</gene>
<reference evidence="2" key="1">
    <citation type="journal article" date="2019" name="Int. J. Syst. Evol. Microbiol.">
        <title>The Global Catalogue of Microorganisms (GCM) 10K type strain sequencing project: providing services to taxonomists for standard genome sequencing and annotation.</title>
        <authorList>
            <consortium name="The Broad Institute Genomics Platform"/>
            <consortium name="The Broad Institute Genome Sequencing Center for Infectious Disease"/>
            <person name="Wu L."/>
            <person name="Ma J."/>
        </authorList>
    </citation>
    <scope>NUCLEOTIDE SEQUENCE [LARGE SCALE GENOMIC DNA]</scope>
    <source>
        <strain evidence="2">NBRC 102407</strain>
    </source>
</reference>
<comment type="caution">
    <text evidence="1">The sequence shown here is derived from an EMBL/GenBank/DDBJ whole genome shotgun (WGS) entry which is preliminary data.</text>
</comment>
<name>A0ABQ6FJR5_9RHOO</name>
<evidence type="ECO:0000313" key="2">
    <source>
        <dbReference type="Proteomes" id="UP001157167"/>
    </source>
</evidence>
<protein>
    <recommendedName>
        <fullName evidence="3">DUF904 domain-containing protein</fullName>
    </recommendedName>
</protein>
<dbReference type="RefSeq" id="WP_284189955.1">
    <property type="nucleotide sequence ID" value="NZ_BSPX01000146.1"/>
</dbReference>
<evidence type="ECO:0008006" key="3">
    <source>
        <dbReference type="Google" id="ProtNLM"/>
    </source>
</evidence>
<accession>A0ABQ6FJR5</accession>
<organism evidence="1 2">
    <name type="scientific">Zoogloea oryzae</name>
    <dbReference type="NCBI Taxonomy" id="310767"/>
    <lineage>
        <taxon>Bacteria</taxon>
        <taxon>Pseudomonadati</taxon>
        <taxon>Pseudomonadota</taxon>
        <taxon>Betaproteobacteria</taxon>
        <taxon>Rhodocyclales</taxon>
        <taxon>Zoogloeaceae</taxon>
        <taxon>Zoogloea</taxon>
    </lineage>
</organism>
<dbReference type="Proteomes" id="UP001157167">
    <property type="component" value="Unassembled WGS sequence"/>
</dbReference>
<proteinExistence type="predicted"/>
<sequence>MKDQLEARLAELRSEYDAGLGVMADLQKKEEDLRTTLMRISGAIQVLEEILAAEAPPAETGEAAGPRLVAS</sequence>
<evidence type="ECO:0000313" key="1">
    <source>
        <dbReference type="EMBL" id="GLT24750.1"/>
    </source>
</evidence>